<name>A0A5S6QEB1_TRIMR</name>
<proteinExistence type="predicted"/>
<keyword evidence="2" id="KW-1185">Reference proteome</keyword>
<evidence type="ECO:0000313" key="3">
    <source>
        <dbReference type="WBParaSite" id="TMUE_1000005519.1"/>
    </source>
</evidence>
<evidence type="ECO:0000313" key="2">
    <source>
        <dbReference type="Proteomes" id="UP000046395"/>
    </source>
</evidence>
<dbReference type="AlphaFoldDB" id="A0A5S6QEB1"/>
<dbReference type="Proteomes" id="UP000046395">
    <property type="component" value="Unassembled WGS sequence"/>
</dbReference>
<accession>A0A5S6QEB1</accession>
<protein>
    <submittedName>
        <fullName evidence="3">Uncharacterized protein</fullName>
    </submittedName>
</protein>
<organism evidence="2 3">
    <name type="scientific">Trichuris muris</name>
    <name type="common">Mouse whipworm</name>
    <dbReference type="NCBI Taxonomy" id="70415"/>
    <lineage>
        <taxon>Eukaryota</taxon>
        <taxon>Metazoa</taxon>
        <taxon>Ecdysozoa</taxon>
        <taxon>Nematoda</taxon>
        <taxon>Enoplea</taxon>
        <taxon>Dorylaimia</taxon>
        <taxon>Trichinellida</taxon>
        <taxon>Trichuridae</taxon>
        <taxon>Trichuris</taxon>
    </lineage>
</organism>
<feature type="region of interest" description="Disordered" evidence="1">
    <location>
        <begin position="77"/>
        <end position="104"/>
    </location>
</feature>
<evidence type="ECO:0000256" key="1">
    <source>
        <dbReference type="SAM" id="MobiDB-lite"/>
    </source>
</evidence>
<reference evidence="3" key="1">
    <citation type="submission" date="2019-12" db="UniProtKB">
        <authorList>
            <consortium name="WormBaseParasite"/>
        </authorList>
    </citation>
    <scope>IDENTIFICATION</scope>
</reference>
<sequence length="104" mass="11211">MLPYCEKLATRSLSVIAATLAGRPVASQPKTAILGSATLLERLSRAPGALAWVLRIPQRFTALLCAHALRSSIRQATRGRRDLSQKSKTGQLTACRRSGIRSLA</sequence>
<dbReference type="WBParaSite" id="TMUE_1000005519.1">
    <property type="protein sequence ID" value="TMUE_1000005519.1"/>
    <property type="gene ID" value="WBGene00299299"/>
</dbReference>